<feature type="compositionally biased region" description="Low complexity" evidence="1">
    <location>
        <begin position="305"/>
        <end position="317"/>
    </location>
</feature>
<dbReference type="RefSeq" id="XP_013336290.1">
    <property type="nucleotide sequence ID" value="XM_013480836.1"/>
</dbReference>
<feature type="compositionally biased region" description="Low complexity" evidence="1">
    <location>
        <begin position="125"/>
        <end position="139"/>
    </location>
</feature>
<proteinExistence type="predicted"/>
<feature type="region of interest" description="Disordered" evidence="1">
    <location>
        <begin position="296"/>
        <end position="341"/>
    </location>
</feature>
<dbReference type="VEuPathDB" id="ToxoDB:EMWEY_00023740"/>
<name>U6M9B7_EIMMA</name>
<feature type="compositionally biased region" description="Low complexity" evidence="1">
    <location>
        <begin position="46"/>
        <end position="59"/>
    </location>
</feature>
<dbReference type="AlphaFoldDB" id="U6M9B7"/>
<feature type="region of interest" description="Disordered" evidence="1">
    <location>
        <begin position="46"/>
        <end position="140"/>
    </location>
</feature>
<evidence type="ECO:0000256" key="1">
    <source>
        <dbReference type="SAM" id="MobiDB-lite"/>
    </source>
</evidence>
<dbReference type="Proteomes" id="UP000030763">
    <property type="component" value="Unassembled WGS sequence"/>
</dbReference>
<keyword evidence="3" id="KW-1185">Reference proteome</keyword>
<feature type="region of interest" description="Disordered" evidence="1">
    <location>
        <begin position="152"/>
        <end position="210"/>
    </location>
</feature>
<protein>
    <submittedName>
        <fullName evidence="2">Uncharacterized protein</fullName>
    </submittedName>
</protein>
<evidence type="ECO:0000313" key="3">
    <source>
        <dbReference type="Proteomes" id="UP000030763"/>
    </source>
</evidence>
<sequence>MIREAEHKPEACFGHPSSHTISPLLHQQLLEAERRVQLLHTLLQRQQQQQQPVHLPETQGGRRPPPQLQQQKLQQVQHQQQSNQNQQQKQQQQPTQQQQQQQQKQQQQQHERQQQQHQERRQHQKQQQQQRQNQQQQQRRVLRQILEGCKLSRLGPLDPQGDTASSGSMRESPRELQCLYSSTRDTTVRQGVAGGRKGGSASDRSDEEYTSTLVQLKGNKETLDPQQTESRWVSCGDALAEAVDQSQEELLFSLKQELRKLAELGGTYSSLKSDLQRIRRRAAALRTQTAGIYQHLESGGCDKPQQQQEHQQQQQHQPSAVCHTPPNPVGVSSGSSSCSLN</sequence>
<gene>
    <name evidence="2" type="ORF">EMWEY_00023740</name>
</gene>
<feature type="compositionally biased region" description="Polar residues" evidence="1">
    <location>
        <begin position="179"/>
        <end position="189"/>
    </location>
</feature>
<reference evidence="2" key="1">
    <citation type="submission" date="2013-10" db="EMBL/GenBank/DDBJ databases">
        <title>Genomic analysis of the causative agents of coccidiosis in chickens.</title>
        <authorList>
            <person name="Reid A.J."/>
            <person name="Blake D."/>
            <person name="Billington K."/>
            <person name="Browne H."/>
            <person name="Dunn M."/>
            <person name="Hung S."/>
            <person name="Kawahara F."/>
            <person name="Miranda-Saavedra D."/>
            <person name="Mourier T."/>
            <person name="Nagra H."/>
            <person name="Otto T.D."/>
            <person name="Rawlings N."/>
            <person name="Sanchez A."/>
            <person name="Sanders M."/>
            <person name="Subramaniam C."/>
            <person name="Tay Y."/>
            <person name="Dear P."/>
            <person name="Doerig C."/>
            <person name="Gruber A."/>
            <person name="Parkinson J."/>
            <person name="Shirley M."/>
            <person name="Wan K.L."/>
            <person name="Berriman M."/>
            <person name="Tomley F."/>
            <person name="Pain A."/>
        </authorList>
    </citation>
    <scope>NUCLEOTIDE SEQUENCE [LARGE SCALE GENOMIC DNA]</scope>
    <source>
        <strain evidence="2">Weybridge</strain>
    </source>
</reference>
<dbReference type="GeneID" id="25336360"/>
<accession>U6M9B7</accession>
<dbReference type="EMBL" id="HG720652">
    <property type="protein sequence ID" value="CDJ59643.1"/>
    <property type="molecule type" value="Genomic_DNA"/>
</dbReference>
<feature type="compositionally biased region" description="Basic and acidic residues" evidence="1">
    <location>
        <begin position="109"/>
        <end position="121"/>
    </location>
</feature>
<feature type="compositionally biased region" description="Low complexity" evidence="1">
    <location>
        <begin position="68"/>
        <end position="108"/>
    </location>
</feature>
<reference evidence="2" key="2">
    <citation type="submission" date="2013-10" db="EMBL/GenBank/DDBJ databases">
        <authorList>
            <person name="Aslett M."/>
        </authorList>
    </citation>
    <scope>NUCLEOTIDE SEQUENCE [LARGE SCALE GENOMIC DNA]</scope>
    <source>
        <strain evidence="2">Weybridge</strain>
    </source>
</reference>
<dbReference type="OrthoDB" id="10657195at2759"/>
<evidence type="ECO:0000313" key="2">
    <source>
        <dbReference type="EMBL" id="CDJ59643.1"/>
    </source>
</evidence>
<organism evidence="2 3">
    <name type="scientific">Eimeria maxima</name>
    <name type="common">Coccidian parasite</name>
    <dbReference type="NCBI Taxonomy" id="5804"/>
    <lineage>
        <taxon>Eukaryota</taxon>
        <taxon>Sar</taxon>
        <taxon>Alveolata</taxon>
        <taxon>Apicomplexa</taxon>
        <taxon>Conoidasida</taxon>
        <taxon>Coccidia</taxon>
        <taxon>Eucoccidiorida</taxon>
        <taxon>Eimeriorina</taxon>
        <taxon>Eimeriidae</taxon>
        <taxon>Eimeria</taxon>
    </lineage>
</organism>
<feature type="compositionally biased region" description="Low complexity" evidence="1">
    <location>
        <begin position="329"/>
        <end position="341"/>
    </location>
</feature>